<feature type="domain" description="GGDEF" evidence="5">
    <location>
        <begin position="540"/>
        <end position="673"/>
    </location>
</feature>
<dbReference type="GO" id="GO:0016020">
    <property type="term" value="C:membrane"/>
    <property type="evidence" value="ECO:0007669"/>
    <property type="project" value="InterPro"/>
</dbReference>
<dbReference type="PROSITE" id="PS50112">
    <property type="entry name" value="PAS"/>
    <property type="match status" value="1"/>
</dbReference>
<dbReference type="RefSeq" id="WP_282583613.1">
    <property type="nucleotide sequence ID" value="NZ_JAMOIM010000002.1"/>
</dbReference>
<comment type="caution">
    <text evidence="6">The sequence shown here is derived from an EMBL/GenBank/DDBJ whole genome shotgun (WGS) entry which is preliminary data.</text>
</comment>
<dbReference type="Gene3D" id="6.10.340.10">
    <property type="match status" value="1"/>
</dbReference>
<evidence type="ECO:0000259" key="5">
    <source>
        <dbReference type="PROSITE" id="PS50887"/>
    </source>
</evidence>
<dbReference type="Pfam" id="PF12860">
    <property type="entry name" value="PAS_7"/>
    <property type="match status" value="2"/>
</dbReference>
<dbReference type="CDD" id="cd01948">
    <property type="entry name" value="EAL"/>
    <property type="match status" value="1"/>
</dbReference>
<dbReference type="InterPro" id="IPR000014">
    <property type="entry name" value="PAS"/>
</dbReference>
<dbReference type="SMART" id="SM00091">
    <property type="entry name" value="PAS"/>
    <property type="match status" value="2"/>
</dbReference>
<dbReference type="InterPro" id="IPR035919">
    <property type="entry name" value="EAL_sf"/>
</dbReference>
<gene>
    <name evidence="6" type="ORF">M8523_04355</name>
</gene>
<evidence type="ECO:0000259" key="2">
    <source>
        <dbReference type="PROSITE" id="PS50112"/>
    </source>
</evidence>
<name>A0AA42CLC8_9HYPH</name>
<dbReference type="Gene3D" id="3.30.70.270">
    <property type="match status" value="1"/>
</dbReference>
<reference evidence="6" key="1">
    <citation type="submission" date="2022-05" db="EMBL/GenBank/DDBJ databases">
        <authorList>
            <person name="Pankratov T."/>
        </authorList>
    </citation>
    <scope>NUCLEOTIDE SEQUENCE</scope>
    <source>
        <strain evidence="6">BP6-180914</strain>
    </source>
</reference>
<accession>A0AA42CLC8</accession>
<keyword evidence="1" id="KW-0472">Membrane</keyword>
<dbReference type="EMBL" id="JAMOIM010000002">
    <property type="protein sequence ID" value="MCW6507247.1"/>
    <property type="molecule type" value="Genomic_DNA"/>
</dbReference>
<dbReference type="SUPFAM" id="SSF158472">
    <property type="entry name" value="HAMP domain-like"/>
    <property type="match status" value="1"/>
</dbReference>
<sequence>MAEALPRRFMVRWTIGRRITLAFATMVVVGATLTGLTVLNAKRAGNVALEVFTDVVVPTNFARSIGNDFSRMRAEFAQTGHLEGPNISALHRSFLTDVETALERTPSLRQSGLGDKLRGAEAAWLAAARSVEENGPKSPAARDLEGLSHQVDSKVEELINLIGEAADQHQRAASTMVEHSVAVALVSALLASMVATMAAFALFYGLKAPLGRAVTFANDIAQGRLDGEAPKTGSDELGHLIHAMTIMRFRIKAMMDEQIILRTKSQTRLAEAINGSHEGVIVADESGVIQIANARALDFLGLGHTKLAAGATLETVRKLVGLYGHARRAMLAEVADEPDTRESVLPDGRRIQNSRNRTSEGGFVGLYTDITTIAEQKETLSAAKATLDAALANISQGLCVFDSEGRLKLANRQCLSLFGFDVDEAKPGTTYQALLDLSIRKGNHPGFNPARLRRHERFVVARRIRTSRFAAFGRDRVIAITHEPMDDGGWLATYEDITERRRAESRIAHLATHDVLTGLPNRLMFEQKAREAAERLESGDGFAVFCLDIDHFKEINDTLGHSVGDGLLRGVADRLSRMVRRTDLVVRLDGDEFAVLRSSVSDPEESSAFATSCLEVLRIPFEIEGHSLTISATAGVVTAPQHGRSYGDLLKNADVALHKAKEEGRGSLCAFEPAMQEVLNARVTLEADLRRAVRNGEFELYYQPLLDLATMEVRAFEALIRWHHPTRGMVSPGEFIPMAERTGIIGAIGAWALRQACTEAVGWPPEIRVAVNVSIAQLRDLTFPEIARVVIAETGIAPNRLELELTESVFMTNNTRAMENLLAMKSMGIRFAMDDFGTGYSSLSYLRRFAFDKIKIDRSFLQNLNESQEAEQIIRTIVTLGRNLGMRVTAEGVETPRQLKYLTDIGCDEIQGYLIGRPMPAGQVVSLLAEHNGVRDTAIRAA</sequence>
<dbReference type="AlphaFoldDB" id="A0AA42CLC8"/>
<organism evidence="6 7">
    <name type="scientific">Lichenifustis flavocetrariae</name>
    <dbReference type="NCBI Taxonomy" id="2949735"/>
    <lineage>
        <taxon>Bacteria</taxon>
        <taxon>Pseudomonadati</taxon>
        <taxon>Pseudomonadota</taxon>
        <taxon>Alphaproteobacteria</taxon>
        <taxon>Hyphomicrobiales</taxon>
        <taxon>Lichenihabitantaceae</taxon>
        <taxon>Lichenifustis</taxon>
    </lineage>
</organism>
<dbReference type="GO" id="GO:0007165">
    <property type="term" value="P:signal transduction"/>
    <property type="evidence" value="ECO:0007669"/>
    <property type="project" value="InterPro"/>
</dbReference>
<evidence type="ECO:0000313" key="7">
    <source>
        <dbReference type="Proteomes" id="UP001165667"/>
    </source>
</evidence>
<dbReference type="Proteomes" id="UP001165667">
    <property type="component" value="Unassembled WGS sequence"/>
</dbReference>
<dbReference type="Pfam" id="PF00990">
    <property type="entry name" value="GGDEF"/>
    <property type="match status" value="1"/>
</dbReference>
<dbReference type="Gene3D" id="3.20.20.450">
    <property type="entry name" value="EAL domain"/>
    <property type="match status" value="1"/>
</dbReference>
<evidence type="ECO:0000256" key="1">
    <source>
        <dbReference type="SAM" id="Phobius"/>
    </source>
</evidence>
<evidence type="ECO:0000259" key="3">
    <source>
        <dbReference type="PROSITE" id="PS50883"/>
    </source>
</evidence>
<dbReference type="PANTHER" id="PTHR44757">
    <property type="entry name" value="DIGUANYLATE CYCLASE DGCP"/>
    <property type="match status" value="1"/>
</dbReference>
<feature type="transmembrane region" description="Helical" evidence="1">
    <location>
        <begin position="181"/>
        <end position="206"/>
    </location>
</feature>
<dbReference type="SMART" id="SM00304">
    <property type="entry name" value="HAMP"/>
    <property type="match status" value="1"/>
</dbReference>
<dbReference type="InterPro" id="IPR001633">
    <property type="entry name" value="EAL_dom"/>
</dbReference>
<dbReference type="InterPro" id="IPR003660">
    <property type="entry name" value="HAMP_dom"/>
</dbReference>
<evidence type="ECO:0000259" key="4">
    <source>
        <dbReference type="PROSITE" id="PS50885"/>
    </source>
</evidence>
<feature type="domain" description="HAMP" evidence="4">
    <location>
        <begin position="204"/>
        <end position="256"/>
    </location>
</feature>
<keyword evidence="1" id="KW-0812">Transmembrane</keyword>
<feature type="domain" description="EAL" evidence="3">
    <location>
        <begin position="682"/>
        <end position="932"/>
    </location>
</feature>
<dbReference type="InterPro" id="IPR043128">
    <property type="entry name" value="Rev_trsase/Diguanyl_cyclase"/>
</dbReference>
<dbReference type="SMART" id="SM00052">
    <property type="entry name" value="EAL"/>
    <property type="match status" value="1"/>
</dbReference>
<keyword evidence="7" id="KW-1185">Reference proteome</keyword>
<dbReference type="SUPFAM" id="SSF55073">
    <property type="entry name" value="Nucleotide cyclase"/>
    <property type="match status" value="1"/>
</dbReference>
<dbReference type="InterPro" id="IPR052155">
    <property type="entry name" value="Biofilm_reg_signaling"/>
</dbReference>
<dbReference type="InterPro" id="IPR029787">
    <property type="entry name" value="Nucleotide_cyclase"/>
</dbReference>
<dbReference type="CDD" id="cd01949">
    <property type="entry name" value="GGDEF"/>
    <property type="match status" value="1"/>
</dbReference>
<dbReference type="Pfam" id="PF00672">
    <property type="entry name" value="HAMP"/>
    <property type="match status" value="1"/>
</dbReference>
<dbReference type="Gene3D" id="3.30.450.20">
    <property type="entry name" value="PAS domain"/>
    <property type="match status" value="2"/>
</dbReference>
<dbReference type="CDD" id="cd00130">
    <property type="entry name" value="PAS"/>
    <property type="match status" value="1"/>
</dbReference>
<dbReference type="SUPFAM" id="SSF141868">
    <property type="entry name" value="EAL domain-like"/>
    <property type="match status" value="1"/>
</dbReference>
<dbReference type="InterPro" id="IPR000160">
    <property type="entry name" value="GGDEF_dom"/>
</dbReference>
<evidence type="ECO:0000313" key="6">
    <source>
        <dbReference type="EMBL" id="MCW6507247.1"/>
    </source>
</evidence>
<proteinExistence type="predicted"/>
<dbReference type="PROSITE" id="PS50887">
    <property type="entry name" value="GGDEF"/>
    <property type="match status" value="1"/>
</dbReference>
<dbReference type="PANTHER" id="PTHR44757:SF2">
    <property type="entry name" value="BIOFILM ARCHITECTURE MAINTENANCE PROTEIN MBAA"/>
    <property type="match status" value="1"/>
</dbReference>
<dbReference type="SMART" id="SM00267">
    <property type="entry name" value="GGDEF"/>
    <property type="match status" value="1"/>
</dbReference>
<dbReference type="SUPFAM" id="SSF55785">
    <property type="entry name" value="PYP-like sensor domain (PAS domain)"/>
    <property type="match status" value="2"/>
</dbReference>
<dbReference type="CDD" id="cd06225">
    <property type="entry name" value="HAMP"/>
    <property type="match status" value="1"/>
</dbReference>
<protein>
    <submittedName>
        <fullName evidence="6">EAL domain-containing protein</fullName>
    </submittedName>
</protein>
<dbReference type="InterPro" id="IPR035965">
    <property type="entry name" value="PAS-like_dom_sf"/>
</dbReference>
<dbReference type="Pfam" id="PF00563">
    <property type="entry name" value="EAL"/>
    <property type="match status" value="1"/>
</dbReference>
<feature type="domain" description="PAS" evidence="2">
    <location>
        <begin position="265"/>
        <end position="302"/>
    </location>
</feature>
<dbReference type="NCBIfam" id="TIGR00254">
    <property type="entry name" value="GGDEF"/>
    <property type="match status" value="1"/>
</dbReference>
<feature type="transmembrane region" description="Helical" evidence="1">
    <location>
        <begin position="20"/>
        <end position="39"/>
    </location>
</feature>
<dbReference type="PROSITE" id="PS50883">
    <property type="entry name" value="EAL"/>
    <property type="match status" value="1"/>
</dbReference>
<keyword evidence="1" id="KW-1133">Transmembrane helix</keyword>
<dbReference type="PROSITE" id="PS50885">
    <property type="entry name" value="HAMP"/>
    <property type="match status" value="1"/>
</dbReference>